<comment type="similarity">
    <text evidence="7">Belongs to the binding-protein-dependent transport system permease family.</text>
</comment>
<feature type="transmembrane region" description="Helical" evidence="7">
    <location>
        <begin position="233"/>
        <end position="254"/>
    </location>
</feature>
<reference evidence="10 11" key="1">
    <citation type="submission" date="2023-01" db="EMBL/GenBank/DDBJ databases">
        <title>Characterization of estradiol degrading bacteria Microbacterium sp. MZT7 and reveal degrading genes through genome analysis.</title>
        <authorList>
            <person name="Hao P."/>
            <person name="Gao Y."/>
        </authorList>
    </citation>
    <scope>NUCLEOTIDE SEQUENCE [LARGE SCALE GENOMIC DNA]</scope>
    <source>
        <strain evidence="10 11">MZT7</strain>
    </source>
</reference>
<sequence length="326" mass="36158">MTSALSRERARPGTGSARPRGGHAGARSRRSRRTTFIGLAFAAPFIVGFLFLFAYPIAASAFYSFTDFNLFQAPEWVGLDNYVQMFGDGVFWKSLANTAILTVFGVPLAIGIALAGAHLLNTPVRGQPLYRALVYLPSIVPVVVGGYLWRWLLNAEYGFINHFLSWFGITGPAWLQEPDWTKPAIILMSLWTVGGTMIIYLAALQEVPKELYEAAELDGAGIWRRFTNVTWPTVSPVTLFQVIVSIIGFLQIFTQPYILSQERLNQAGSGPGQSMLSYAMYLYQNAFVFLKMGYASAMAWTLFLVTLVVSLIVLASSRKWVHDGSR</sequence>
<feature type="transmembrane region" description="Helical" evidence="7">
    <location>
        <begin position="132"/>
        <end position="152"/>
    </location>
</feature>
<dbReference type="PANTHER" id="PTHR30193:SF1">
    <property type="entry name" value="ABC TRANSPORTER PERMEASE PROTEIN YESP-RELATED"/>
    <property type="match status" value="1"/>
</dbReference>
<dbReference type="InterPro" id="IPR000515">
    <property type="entry name" value="MetI-like"/>
</dbReference>
<dbReference type="InterPro" id="IPR051393">
    <property type="entry name" value="ABC_transporter_permease"/>
</dbReference>
<evidence type="ECO:0000256" key="5">
    <source>
        <dbReference type="ARBA" id="ARBA00022989"/>
    </source>
</evidence>
<dbReference type="Gene3D" id="1.10.3720.10">
    <property type="entry name" value="MetI-like"/>
    <property type="match status" value="1"/>
</dbReference>
<comment type="subcellular location">
    <subcellularLocation>
        <location evidence="1 7">Cell membrane</location>
        <topology evidence="1 7">Multi-pass membrane protein</topology>
    </subcellularLocation>
</comment>
<feature type="compositionally biased region" description="Basic and acidic residues" evidence="8">
    <location>
        <begin position="1"/>
        <end position="11"/>
    </location>
</feature>
<evidence type="ECO:0000256" key="6">
    <source>
        <dbReference type="ARBA" id="ARBA00023136"/>
    </source>
</evidence>
<dbReference type="Proteomes" id="UP001199642">
    <property type="component" value="Chromosome"/>
</dbReference>
<keyword evidence="11" id="KW-1185">Reference proteome</keyword>
<accession>A0ABY3RRC7</accession>
<dbReference type="PANTHER" id="PTHR30193">
    <property type="entry name" value="ABC TRANSPORTER PERMEASE PROTEIN"/>
    <property type="match status" value="1"/>
</dbReference>
<dbReference type="CDD" id="cd06261">
    <property type="entry name" value="TM_PBP2"/>
    <property type="match status" value="1"/>
</dbReference>
<proteinExistence type="inferred from homology"/>
<evidence type="ECO:0000259" key="9">
    <source>
        <dbReference type="PROSITE" id="PS50928"/>
    </source>
</evidence>
<keyword evidence="6 7" id="KW-0472">Membrane</keyword>
<feature type="transmembrane region" description="Helical" evidence="7">
    <location>
        <begin position="36"/>
        <end position="58"/>
    </location>
</feature>
<dbReference type="SUPFAM" id="SSF161098">
    <property type="entry name" value="MetI-like"/>
    <property type="match status" value="1"/>
</dbReference>
<feature type="domain" description="ABC transmembrane type-1" evidence="9">
    <location>
        <begin position="95"/>
        <end position="313"/>
    </location>
</feature>
<dbReference type="RefSeq" id="WP_084344792.1">
    <property type="nucleotide sequence ID" value="NZ_CP082781.1"/>
</dbReference>
<dbReference type="InterPro" id="IPR035906">
    <property type="entry name" value="MetI-like_sf"/>
</dbReference>
<keyword evidence="2 7" id="KW-0813">Transport</keyword>
<evidence type="ECO:0000256" key="2">
    <source>
        <dbReference type="ARBA" id="ARBA00022448"/>
    </source>
</evidence>
<evidence type="ECO:0000313" key="10">
    <source>
        <dbReference type="EMBL" id="UGS25429.1"/>
    </source>
</evidence>
<dbReference type="PROSITE" id="PS50928">
    <property type="entry name" value="ABC_TM1"/>
    <property type="match status" value="1"/>
</dbReference>
<evidence type="ECO:0000256" key="8">
    <source>
        <dbReference type="SAM" id="MobiDB-lite"/>
    </source>
</evidence>
<keyword evidence="5 7" id="KW-1133">Transmembrane helix</keyword>
<feature type="transmembrane region" description="Helical" evidence="7">
    <location>
        <begin position="99"/>
        <end position="120"/>
    </location>
</feature>
<evidence type="ECO:0000256" key="3">
    <source>
        <dbReference type="ARBA" id="ARBA00022475"/>
    </source>
</evidence>
<feature type="region of interest" description="Disordered" evidence="8">
    <location>
        <begin position="1"/>
        <end position="29"/>
    </location>
</feature>
<evidence type="ECO:0000256" key="1">
    <source>
        <dbReference type="ARBA" id="ARBA00004651"/>
    </source>
</evidence>
<dbReference type="EMBL" id="CP082781">
    <property type="protein sequence ID" value="UGS25429.1"/>
    <property type="molecule type" value="Genomic_DNA"/>
</dbReference>
<name>A0ABY3RRC7_9MICO</name>
<organism evidence="10 11">
    <name type="scientific">Microbacterium resistens</name>
    <dbReference type="NCBI Taxonomy" id="156977"/>
    <lineage>
        <taxon>Bacteria</taxon>
        <taxon>Bacillati</taxon>
        <taxon>Actinomycetota</taxon>
        <taxon>Actinomycetes</taxon>
        <taxon>Micrococcales</taxon>
        <taxon>Microbacteriaceae</taxon>
        <taxon>Microbacterium</taxon>
    </lineage>
</organism>
<feature type="transmembrane region" description="Helical" evidence="7">
    <location>
        <begin position="298"/>
        <end position="316"/>
    </location>
</feature>
<keyword evidence="4 7" id="KW-0812">Transmembrane</keyword>
<dbReference type="Pfam" id="PF00528">
    <property type="entry name" value="BPD_transp_1"/>
    <property type="match status" value="1"/>
</dbReference>
<gene>
    <name evidence="10" type="ORF">K8F61_12155</name>
</gene>
<evidence type="ECO:0000256" key="7">
    <source>
        <dbReference type="RuleBase" id="RU363032"/>
    </source>
</evidence>
<evidence type="ECO:0000256" key="4">
    <source>
        <dbReference type="ARBA" id="ARBA00022692"/>
    </source>
</evidence>
<feature type="transmembrane region" description="Helical" evidence="7">
    <location>
        <begin position="184"/>
        <end position="203"/>
    </location>
</feature>
<evidence type="ECO:0000313" key="11">
    <source>
        <dbReference type="Proteomes" id="UP001199642"/>
    </source>
</evidence>
<keyword evidence="3" id="KW-1003">Cell membrane</keyword>
<protein>
    <submittedName>
        <fullName evidence="10">Sugar ABC transporter permease</fullName>
    </submittedName>
</protein>